<dbReference type="InterPro" id="IPR001851">
    <property type="entry name" value="ABC_transp_permease"/>
</dbReference>
<evidence type="ECO:0000256" key="6">
    <source>
        <dbReference type="SAM" id="Phobius"/>
    </source>
</evidence>
<keyword evidence="5 6" id="KW-0472">Membrane</keyword>
<keyword evidence="7" id="KW-0547">Nucleotide-binding</keyword>
<evidence type="ECO:0000256" key="3">
    <source>
        <dbReference type="ARBA" id="ARBA00022692"/>
    </source>
</evidence>
<evidence type="ECO:0000256" key="5">
    <source>
        <dbReference type="ARBA" id="ARBA00023136"/>
    </source>
</evidence>
<comment type="subcellular location">
    <subcellularLocation>
        <location evidence="1">Cell membrane</location>
        <topology evidence="1">Multi-pass membrane protein</topology>
    </subcellularLocation>
</comment>
<dbReference type="STRING" id="882378.RBRH_00809"/>
<keyword evidence="2" id="KW-1003">Cell membrane</keyword>
<accession>E5AKI3</accession>
<dbReference type="GO" id="GO:0005886">
    <property type="term" value="C:plasma membrane"/>
    <property type="evidence" value="ECO:0007669"/>
    <property type="project" value="UniProtKB-SubCell"/>
</dbReference>
<keyword evidence="4 6" id="KW-1133">Transmembrane helix</keyword>
<evidence type="ECO:0000256" key="4">
    <source>
        <dbReference type="ARBA" id="ARBA00022989"/>
    </source>
</evidence>
<dbReference type="Pfam" id="PF02653">
    <property type="entry name" value="BPD_transp_2"/>
    <property type="match status" value="1"/>
</dbReference>
<gene>
    <name evidence="7" type="ordered locus">RBRH_00809</name>
</gene>
<feature type="transmembrane region" description="Helical" evidence="6">
    <location>
        <begin position="37"/>
        <end position="55"/>
    </location>
</feature>
<evidence type="ECO:0000313" key="7">
    <source>
        <dbReference type="EMBL" id="CBW73655.1"/>
    </source>
</evidence>
<sequence>MWPVARILDYLLHYIGLYVIVAIGLVLLTGVGGMTSFSQAAFVGLGAYATAFLATRYGSCHGSA</sequence>
<dbReference type="HOGENOM" id="CLU_2859158_0_0_4"/>
<dbReference type="KEGG" id="brh:RBRH_00809"/>
<organism evidence="7 8">
    <name type="scientific">Mycetohabitans rhizoxinica (strain DSM 19002 / CIP 109453 / HKI 454)</name>
    <name type="common">Paraburkholderia rhizoxinica</name>
    <dbReference type="NCBI Taxonomy" id="882378"/>
    <lineage>
        <taxon>Bacteria</taxon>
        <taxon>Pseudomonadati</taxon>
        <taxon>Pseudomonadota</taxon>
        <taxon>Betaproteobacteria</taxon>
        <taxon>Burkholderiales</taxon>
        <taxon>Burkholderiaceae</taxon>
        <taxon>Mycetohabitans</taxon>
    </lineage>
</organism>
<name>E5AKI3_MYCRK</name>
<protein>
    <submittedName>
        <fullName evidence="7">Branched-chain amino acid transport system permease protein livM / Branched-chain amino acid transport ATP-binding protein livG</fullName>
    </submittedName>
</protein>
<evidence type="ECO:0000256" key="2">
    <source>
        <dbReference type="ARBA" id="ARBA00022475"/>
    </source>
</evidence>
<dbReference type="GO" id="GO:0022857">
    <property type="term" value="F:transmembrane transporter activity"/>
    <property type="evidence" value="ECO:0007669"/>
    <property type="project" value="InterPro"/>
</dbReference>
<evidence type="ECO:0000256" key="1">
    <source>
        <dbReference type="ARBA" id="ARBA00004651"/>
    </source>
</evidence>
<reference evidence="7 8" key="1">
    <citation type="journal article" date="2011" name="J. Bacteriol.">
        <title>Complete genome sequence of Burkholderia rhizoxinica, an endosymbiont of Rhizopus microsporus.</title>
        <authorList>
            <person name="Lackner G."/>
            <person name="Moebius N."/>
            <person name="Partida-Martinez L."/>
            <person name="Hertweck C."/>
        </authorList>
    </citation>
    <scope>NUCLEOTIDE SEQUENCE [LARGE SCALE GENOMIC DNA]</scope>
    <source>
        <strain evidence="8">DSM 19002 / CIP 109453 / HKI 454</strain>
    </source>
</reference>
<proteinExistence type="predicted"/>
<feature type="transmembrane region" description="Helical" evidence="6">
    <location>
        <begin position="12"/>
        <end position="31"/>
    </location>
</feature>
<dbReference type="eggNOG" id="COG4177">
    <property type="taxonomic scope" value="Bacteria"/>
</dbReference>
<dbReference type="Proteomes" id="UP000007437">
    <property type="component" value="Chromosome"/>
</dbReference>
<keyword evidence="3 6" id="KW-0812">Transmembrane</keyword>
<dbReference type="AlphaFoldDB" id="E5AKI3"/>
<dbReference type="GO" id="GO:0005524">
    <property type="term" value="F:ATP binding"/>
    <property type="evidence" value="ECO:0007669"/>
    <property type="project" value="UniProtKB-KW"/>
</dbReference>
<keyword evidence="7" id="KW-0067">ATP-binding</keyword>
<dbReference type="EMBL" id="FR687359">
    <property type="protein sequence ID" value="CBW73655.1"/>
    <property type="molecule type" value="Genomic_DNA"/>
</dbReference>
<evidence type="ECO:0000313" key="8">
    <source>
        <dbReference type="Proteomes" id="UP000007437"/>
    </source>
</evidence>